<accession>A0A914H0S5</accession>
<protein>
    <submittedName>
        <fullName evidence="5">Cyclin-like domain-containing protein</fullName>
    </submittedName>
</protein>
<dbReference type="Proteomes" id="UP000887572">
    <property type="component" value="Unplaced"/>
</dbReference>
<reference evidence="5" key="1">
    <citation type="submission" date="2022-11" db="UniProtKB">
        <authorList>
            <consortium name="WormBaseParasite"/>
        </authorList>
    </citation>
    <scope>IDENTIFICATION</scope>
</reference>
<evidence type="ECO:0000313" key="4">
    <source>
        <dbReference type="Proteomes" id="UP000887572"/>
    </source>
</evidence>
<dbReference type="InterPro" id="IPR036915">
    <property type="entry name" value="Cyclin-like_sf"/>
</dbReference>
<proteinExistence type="inferred from homology"/>
<organism evidence="4 5">
    <name type="scientific">Globodera rostochiensis</name>
    <name type="common">Golden nematode worm</name>
    <name type="synonym">Heterodera rostochiensis</name>
    <dbReference type="NCBI Taxonomy" id="31243"/>
    <lineage>
        <taxon>Eukaryota</taxon>
        <taxon>Metazoa</taxon>
        <taxon>Ecdysozoa</taxon>
        <taxon>Nematoda</taxon>
        <taxon>Chromadorea</taxon>
        <taxon>Rhabditida</taxon>
        <taxon>Tylenchina</taxon>
        <taxon>Tylenchomorpha</taxon>
        <taxon>Tylenchoidea</taxon>
        <taxon>Heteroderidae</taxon>
        <taxon>Heteroderinae</taxon>
        <taxon>Globodera</taxon>
    </lineage>
</organism>
<sequence>MNRLTTSAVLNLAVSKTFLNHVHAHAPPPLSSLSNSSAIGHQFRPLCRFWGTHPTTFTLFAIERSVWLHNSLTNFGNFWGQMPRGIIWRRQQQSAEIPLDRTFSGRWWAKRQYFLQGESVLGREAAEMADKISIPAGKGMEYSHCAVQQKNKMSVNTHWLWNPEDLESTPSIKAAISMEEENSFRRDGVRVIKDIGKAMNLKSNPTLATASVFFHRFYMFHSFGEYPLHMTALACIFLAGKVEETPKKCKDLLTVSREQYPAKFTAKVTPEDLMLMERVLLQTIRFDLHVEHPYTFLVQYAKGFRLDKDYMSKIVTTAWTFVNDSLGTTLCLMWEPEVIAIALLYMSFKMERMEEQQNGRPHQLDANAEWWNLYVQNLTVPMMDDICHKVLDSLANGEETTMQNGQEICPIESTTNCCDYIEFLFGRMNSVAFNSIQIRPFFLQHIGRRLAVHSILTLFEAMISVKISILSTQYNGYQNQGQSKMAEQMCRIRAERTVGDQIDALLAFLANERGEVYDSPMCLMRDCEGQTLDEGRPIEDGRAYEMDIEVAFD</sequence>
<name>A0A914H0S5_GLORO</name>
<dbReference type="SUPFAM" id="SSF47954">
    <property type="entry name" value="Cyclin-like"/>
    <property type="match status" value="2"/>
</dbReference>
<dbReference type="InterPro" id="IPR043198">
    <property type="entry name" value="Cyclin/Ssn8"/>
</dbReference>
<evidence type="ECO:0000256" key="1">
    <source>
        <dbReference type="ARBA" id="ARBA00023127"/>
    </source>
</evidence>
<keyword evidence="4" id="KW-1185">Reference proteome</keyword>
<feature type="domain" description="Cyclin-like" evidence="3">
    <location>
        <begin position="295"/>
        <end position="392"/>
    </location>
</feature>
<comment type="similarity">
    <text evidence="2">Belongs to the cyclin family.</text>
</comment>
<dbReference type="Gene3D" id="1.10.472.10">
    <property type="entry name" value="Cyclin-like"/>
    <property type="match status" value="2"/>
</dbReference>
<evidence type="ECO:0000259" key="3">
    <source>
        <dbReference type="SMART" id="SM00385"/>
    </source>
</evidence>
<dbReference type="InterPro" id="IPR013763">
    <property type="entry name" value="Cyclin-like_dom"/>
</dbReference>
<dbReference type="SMART" id="SM00385">
    <property type="entry name" value="CYCLIN"/>
    <property type="match status" value="2"/>
</dbReference>
<evidence type="ECO:0000256" key="2">
    <source>
        <dbReference type="RuleBase" id="RU000383"/>
    </source>
</evidence>
<dbReference type="InterPro" id="IPR006671">
    <property type="entry name" value="Cyclin_N"/>
</dbReference>
<keyword evidence="1 2" id="KW-0195">Cyclin</keyword>
<dbReference type="PANTHER" id="PTHR10026">
    <property type="entry name" value="CYCLIN"/>
    <property type="match status" value="1"/>
</dbReference>
<feature type="domain" description="Cyclin-like" evidence="3">
    <location>
        <begin position="190"/>
        <end position="282"/>
    </location>
</feature>
<dbReference type="WBParaSite" id="Gr19_v10_g12884.t1">
    <property type="protein sequence ID" value="Gr19_v10_g12884.t1"/>
    <property type="gene ID" value="Gr19_v10_g12884"/>
</dbReference>
<dbReference type="GO" id="GO:0006357">
    <property type="term" value="P:regulation of transcription by RNA polymerase II"/>
    <property type="evidence" value="ECO:0007669"/>
    <property type="project" value="InterPro"/>
</dbReference>
<dbReference type="GO" id="GO:0016538">
    <property type="term" value="F:cyclin-dependent protein serine/threonine kinase regulator activity"/>
    <property type="evidence" value="ECO:0007669"/>
    <property type="project" value="InterPro"/>
</dbReference>
<dbReference type="AlphaFoldDB" id="A0A914H0S5"/>
<dbReference type="Pfam" id="PF00134">
    <property type="entry name" value="Cyclin_N"/>
    <property type="match status" value="1"/>
</dbReference>
<evidence type="ECO:0000313" key="5">
    <source>
        <dbReference type="WBParaSite" id="Gr19_v10_g12884.t1"/>
    </source>
</evidence>